<dbReference type="RefSeq" id="XP_033535097.1">
    <property type="nucleotide sequence ID" value="XM_033682338.1"/>
</dbReference>
<evidence type="ECO:0000313" key="7">
    <source>
        <dbReference type="Proteomes" id="UP000504638"/>
    </source>
</evidence>
<feature type="region of interest" description="Disordered" evidence="4">
    <location>
        <begin position="28"/>
        <end position="52"/>
    </location>
</feature>
<feature type="domain" description="Pseudouridine synthase I TruA alpha/beta" evidence="5">
    <location>
        <begin position="273"/>
        <end position="406"/>
    </location>
</feature>
<dbReference type="GO" id="GO:0005737">
    <property type="term" value="C:cytoplasm"/>
    <property type="evidence" value="ECO:0007669"/>
    <property type="project" value="TreeGrafter"/>
</dbReference>
<dbReference type="GO" id="GO:0009982">
    <property type="term" value="F:pseudouridine synthase activity"/>
    <property type="evidence" value="ECO:0007669"/>
    <property type="project" value="InterPro"/>
</dbReference>
<dbReference type="GeneID" id="54422908"/>
<keyword evidence="3" id="KW-0413">Isomerase</keyword>
<dbReference type="InterPro" id="IPR001406">
    <property type="entry name" value="PsdUridine_synth_TruA"/>
</dbReference>
<sequence length="549" mass="61624">MQSQIAPYTNWSSEQFIARISDLESQLKSQNIQEAPPQAEQRRRRKPNQFDPSRYNTRFIALKLAYLGRHLNGYEAPGDTIPPAPTVEEELWKALMKTRLIFPRIKRKGRKTRDIYWEGCDYSKCGRTDKGVSSFGQVIGIRVRSNKPLPKTSQPQNNTASKTSDMDAAEASERTVEGIADPVDVEEEETPFDPIKDEIPYIHLLNQLLPPEIRILAWCPSPPPGFSARFSCRERRYKYFFTQPAYLPIPGAQGSRAGENGGSWLDIDKMKEAASYFLGNHDFRNFAKMDATRQLTNFERVIFHTDIEEIASLDDPAFLSAEAVSGSAGSDGNSSPKPKVYAFVVHGSAFLYNQVRHMAAILFLVGQGLEKPTIVKELLDVRKNPRRPNYEIASDSPLVLWDCVFPGENSEKREDALDWVYPDDPSNVAKAKTSAHGGKWGLNGLVDVMWSTWRSRKIDEVHAAQLMQVTAMRGRGLAPPSEEGRKSSQKRSIKVFDGGNVTKPRGVYTPVMKLELLETPDVINAKWAAKKGITPLELPREGPLGDSDE</sequence>
<dbReference type="EMBL" id="ML975155">
    <property type="protein sequence ID" value="KAF1813466.1"/>
    <property type="molecule type" value="Genomic_DNA"/>
</dbReference>
<dbReference type="PANTHER" id="PTHR11142:SF5">
    <property type="entry name" value="TRNA PSEUDOURIDINE(38_39) SYNTHASE"/>
    <property type="match status" value="1"/>
</dbReference>
<evidence type="ECO:0000313" key="8">
    <source>
        <dbReference type="RefSeq" id="XP_033535097.1"/>
    </source>
</evidence>
<reference evidence="8" key="2">
    <citation type="submission" date="2020-04" db="EMBL/GenBank/DDBJ databases">
        <authorList>
            <consortium name="NCBI Genome Project"/>
        </authorList>
    </citation>
    <scope>NUCLEOTIDE SEQUENCE</scope>
    <source>
        <strain evidence="8">CBS 781.70</strain>
    </source>
</reference>
<accession>A0A6G1G6B1</accession>
<reference evidence="6 8" key="1">
    <citation type="submission" date="2020-01" db="EMBL/GenBank/DDBJ databases">
        <authorList>
            <consortium name="DOE Joint Genome Institute"/>
            <person name="Haridas S."/>
            <person name="Albert R."/>
            <person name="Binder M."/>
            <person name="Bloem J."/>
            <person name="Labutti K."/>
            <person name="Salamov A."/>
            <person name="Andreopoulos B."/>
            <person name="Baker S.E."/>
            <person name="Barry K."/>
            <person name="Bills G."/>
            <person name="Bluhm B.H."/>
            <person name="Cannon C."/>
            <person name="Castanera R."/>
            <person name="Culley D.E."/>
            <person name="Daum C."/>
            <person name="Ezra D."/>
            <person name="Gonzalez J.B."/>
            <person name="Henrissat B."/>
            <person name="Kuo A."/>
            <person name="Liang C."/>
            <person name="Lipzen A."/>
            <person name="Lutzoni F."/>
            <person name="Magnuson J."/>
            <person name="Mondo S."/>
            <person name="Nolan M."/>
            <person name="Ohm R."/>
            <person name="Pangilinan J."/>
            <person name="Park H.-J."/>
            <person name="Ramirez L."/>
            <person name="Alfaro M."/>
            <person name="Sun H."/>
            <person name="Tritt A."/>
            <person name="Yoshinaga Y."/>
            <person name="Zwiers L.-H."/>
            <person name="Turgeon B.G."/>
            <person name="Goodwin S.B."/>
            <person name="Spatafora J.W."/>
            <person name="Crous P.W."/>
            <person name="Grigoriev I.V."/>
        </authorList>
    </citation>
    <scope>NUCLEOTIDE SEQUENCE</scope>
    <source>
        <strain evidence="6 8">CBS 781.70</strain>
    </source>
</reference>
<dbReference type="GO" id="GO:0003723">
    <property type="term" value="F:RNA binding"/>
    <property type="evidence" value="ECO:0007669"/>
    <property type="project" value="InterPro"/>
</dbReference>
<dbReference type="GO" id="GO:1990481">
    <property type="term" value="P:mRNA pseudouridine synthesis"/>
    <property type="evidence" value="ECO:0007669"/>
    <property type="project" value="TreeGrafter"/>
</dbReference>
<feature type="compositionally biased region" description="Polar residues" evidence="4">
    <location>
        <begin position="151"/>
        <end position="163"/>
    </location>
</feature>
<dbReference type="InterPro" id="IPR020095">
    <property type="entry name" value="PsdUridine_synth_TruA_C"/>
</dbReference>
<name>A0A6G1G6B1_9PEZI</name>
<proteinExistence type="inferred from homology"/>
<dbReference type="Pfam" id="PF01416">
    <property type="entry name" value="PseudoU_synth_1"/>
    <property type="match status" value="1"/>
</dbReference>
<dbReference type="GO" id="GO:0031119">
    <property type="term" value="P:tRNA pseudouridine synthesis"/>
    <property type="evidence" value="ECO:0007669"/>
    <property type="project" value="TreeGrafter"/>
</dbReference>
<dbReference type="Gene3D" id="3.30.70.660">
    <property type="entry name" value="Pseudouridine synthase I, catalytic domain, C-terminal subdomain"/>
    <property type="match status" value="1"/>
</dbReference>
<evidence type="ECO:0000256" key="1">
    <source>
        <dbReference type="ARBA" id="ARBA00009375"/>
    </source>
</evidence>
<keyword evidence="7" id="KW-1185">Reference proteome</keyword>
<comment type="similarity">
    <text evidence="1">Belongs to the tRNA pseudouridine synthase TruA family.</text>
</comment>
<protein>
    <submittedName>
        <fullName evidence="6 8">Pseudouridine synthase</fullName>
    </submittedName>
</protein>
<feature type="region of interest" description="Disordered" evidence="4">
    <location>
        <begin position="144"/>
        <end position="178"/>
    </location>
</feature>
<organism evidence="6">
    <name type="scientific">Eremomyces bilateralis CBS 781.70</name>
    <dbReference type="NCBI Taxonomy" id="1392243"/>
    <lineage>
        <taxon>Eukaryota</taxon>
        <taxon>Fungi</taxon>
        <taxon>Dikarya</taxon>
        <taxon>Ascomycota</taxon>
        <taxon>Pezizomycotina</taxon>
        <taxon>Dothideomycetes</taxon>
        <taxon>Dothideomycetes incertae sedis</taxon>
        <taxon>Eremomycetales</taxon>
        <taxon>Eremomycetaceae</taxon>
        <taxon>Eremomyces</taxon>
    </lineage>
</organism>
<dbReference type="HAMAP" id="MF_00171">
    <property type="entry name" value="TruA"/>
    <property type="match status" value="1"/>
</dbReference>
<dbReference type="GO" id="GO:0005634">
    <property type="term" value="C:nucleus"/>
    <property type="evidence" value="ECO:0007669"/>
    <property type="project" value="TreeGrafter"/>
</dbReference>
<dbReference type="AlphaFoldDB" id="A0A6G1G6B1"/>
<keyword evidence="2" id="KW-0819">tRNA processing</keyword>
<evidence type="ECO:0000256" key="2">
    <source>
        <dbReference type="ARBA" id="ARBA00022694"/>
    </source>
</evidence>
<reference evidence="8" key="3">
    <citation type="submission" date="2025-04" db="UniProtKB">
        <authorList>
            <consortium name="RefSeq"/>
        </authorList>
    </citation>
    <scope>IDENTIFICATION</scope>
    <source>
        <strain evidence="8">CBS 781.70</strain>
    </source>
</reference>
<dbReference type="InterPro" id="IPR020094">
    <property type="entry name" value="TruA/RsuA/RluB/E/F_N"/>
</dbReference>
<dbReference type="InterPro" id="IPR020097">
    <property type="entry name" value="PsdUridine_synth_TruA_a/b_dom"/>
</dbReference>
<gene>
    <name evidence="6 8" type="ORF">P152DRAFT_502955</name>
</gene>
<dbReference type="OrthoDB" id="25767at2759"/>
<evidence type="ECO:0000256" key="4">
    <source>
        <dbReference type="SAM" id="MobiDB-lite"/>
    </source>
</evidence>
<evidence type="ECO:0000259" key="5">
    <source>
        <dbReference type="Pfam" id="PF01416"/>
    </source>
</evidence>
<evidence type="ECO:0000313" key="6">
    <source>
        <dbReference type="EMBL" id="KAF1813466.1"/>
    </source>
</evidence>
<dbReference type="SUPFAM" id="SSF55120">
    <property type="entry name" value="Pseudouridine synthase"/>
    <property type="match status" value="1"/>
</dbReference>
<dbReference type="PANTHER" id="PTHR11142">
    <property type="entry name" value="PSEUDOURIDYLATE SYNTHASE"/>
    <property type="match status" value="1"/>
</dbReference>
<evidence type="ECO:0000256" key="3">
    <source>
        <dbReference type="ARBA" id="ARBA00023235"/>
    </source>
</evidence>
<dbReference type="Proteomes" id="UP000504638">
    <property type="component" value="Unplaced"/>
</dbReference>
<dbReference type="InterPro" id="IPR020103">
    <property type="entry name" value="PsdUridine_synth_cat_dom_sf"/>
</dbReference>
<dbReference type="Gene3D" id="3.30.70.580">
    <property type="entry name" value="Pseudouridine synthase I, catalytic domain, N-terminal subdomain"/>
    <property type="match status" value="1"/>
</dbReference>